<sequence>MSERKRKTWTRRESERGTENGEESGRKLPGRRYEKPANGPRLRRGECPGGPQTATADIKSAKNRSGKQKEQLKKRNREEHLSFQGLGEDARDVQNPRPPCACENARRTSLP</sequence>
<gene>
    <name evidence="2" type="ORF">TGCOUG_395190</name>
</gene>
<dbReference type="Proteomes" id="UP000236343">
    <property type="component" value="Unassembled WGS sequence"/>
</dbReference>
<proteinExistence type="predicted"/>
<dbReference type="EMBL" id="AGQR02003163">
    <property type="protein sequence ID" value="PIL97432.1"/>
    <property type="molecule type" value="Genomic_DNA"/>
</dbReference>
<evidence type="ECO:0000313" key="3">
    <source>
        <dbReference type="Proteomes" id="UP000236343"/>
    </source>
</evidence>
<dbReference type="AlphaFoldDB" id="A0A2G8XQZ2"/>
<reference evidence="2 3" key="1">
    <citation type="journal article" date="2016" name="Nat. Commun.">
        <title>Local admixture of amplified and diversified secreted pathogenesis determinants shapes mosaic Toxoplasma gondii genomes.</title>
        <authorList>
            <person name="Lorenzi H."/>
            <person name="Khan A."/>
            <person name="Behnke M.S."/>
            <person name="Namasivayam S."/>
            <person name="Swapna L.S."/>
            <person name="Hadjithomas M."/>
            <person name="Karamycheva S."/>
            <person name="Pinney D."/>
            <person name="Brunk B.P."/>
            <person name="Ajioka J.W."/>
            <person name="Ajzenberg D."/>
            <person name="Boothroyd J.C."/>
            <person name="Boyle J.P."/>
            <person name="Darde M.L."/>
            <person name="Diaz-Miranda M.A."/>
            <person name="Dubey J.P."/>
            <person name="Fritz H.M."/>
            <person name="Gennari S.M."/>
            <person name="Gregory B.D."/>
            <person name="Kim K."/>
            <person name="Saeij J.P."/>
            <person name="Su C."/>
            <person name="White M.W."/>
            <person name="Zhu X.Q."/>
            <person name="Howe D.K."/>
            <person name="Rosenthal B.M."/>
            <person name="Grigg M.E."/>
            <person name="Parkinson J."/>
            <person name="Liu L."/>
            <person name="Kissinger J.C."/>
            <person name="Roos D.S."/>
            <person name="Sibley L.D."/>
        </authorList>
    </citation>
    <scope>NUCLEOTIDE SEQUENCE [LARGE SCALE GENOMIC DNA]</scope>
    <source>
        <strain evidence="2 3">COUG</strain>
    </source>
</reference>
<evidence type="ECO:0000313" key="2">
    <source>
        <dbReference type="EMBL" id="PIL97432.1"/>
    </source>
</evidence>
<feature type="compositionally biased region" description="Basic and acidic residues" evidence="1">
    <location>
        <begin position="10"/>
        <end position="35"/>
    </location>
</feature>
<name>A0A2G8XQZ2_TOXGO</name>
<protein>
    <submittedName>
        <fullName evidence="2">Uncharacterized protein</fullName>
    </submittedName>
</protein>
<dbReference type="VEuPathDB" id="ToxoDB:TGCOUG_395190"/>
<feature type="region of interest" description="Disordered" evidence="1">
    <location>
        <begin position="1"/>
        <end position="111"/>
    </location>
</feature>
<evidence type="ECO:0000256" key="1">
    <source>
        <dbReference type="SAM" id="MobiDB-lite"/>
    </source>
</evidence>
<comment type="caution">
    <text evidence="2">The sequence shown here is derived from an EMBL/GenBank/DDBJ whole genome shotgun (WGS) entry which is preliminary data.</text>
</comment>
<feature type="compositionally biased region" description="Basic and acidic residues" evidence="1">
    <location>
        <begin position="67"/>
        <end position="81"/>
    </location>
</feature>
<accession>A0A2G8XQZ2</accession>
<organism evidence="2 3">
    <name type="scientific">Toxoplasma gondii COUG</name>
    <dbReference type="NCBI Taxonomy" id="1074873"/>
    <lineage>
        <taxon>Eukaryota</taxon>
        <taxon>Sar</taxon>
        <taxon>Alveolata</taxon>
        <taxon>Apicomplexa</taxon>
        <taxon>Conoidasida</taxon>
        <taxon>Coccidia</taxon>
        <taxon>Eucoccidiorida</taxon>
        <taxon>Eimeriorina</taxon>
        <taxon>Sarcocystidae</taxon>
        <taxon>Toxoplasma</taxon>
    </lineage>
</organism>